<evidence type="ECO:0000313" key="1">
    <source>
        <dbReference type="EMBL" id="CVK15828.1"/>
    </source>
</evidence>
<dbReference type="SUPFAM" id="SSF51395">
    <property type="entry name" value="FMN-linked oxidoreductases"/>
    <property type="match status" value="1"/>
</dbReference>
<dbReference type="STRING" id="1586267.GCA_001418685_00661"/>
<dbReference type="OrthoDB" id="9772736at2"/>
<reference evidence="1 2" key="1">
    <citation type="submission" date="2016-01" db="EMBL/GenBank/DDBJ databases">
        <authorList>
            <person name="McClelland M."/>
            <person name="Jain A."/>
            <person name="Saraogi P."/>
            <person name="Mendelson R."/>
            <person name="Westerman R."/>
            <person name="SanMiguel P."/>
            <person name="Csonka L."/>
        </authorList>
    </citation>
    <scope>NUCLEOTIDE SEQUENCE [LARGE SCALE GENOMIC DNA]</scope>
    <source>
        <strain evidence="1 2">R-53146</strain>
    </source>
</reference>
<gene>
    <name evidence="1" type="ORF">Ga0061079_103139</name>
</gene>
<keyword evidence="2" id="KW-1185">Reference proteome</keyword>
<sequence length="53" mass="6148">MRAYLPKQVANYYQRRAQSEVGLIITEGTFVRRMALSNDPNVPIFYNEQVLEG</sequence>
<dbReference type="RefSeq" id="WP_141656186.1">
    <property type="nucleotide sequence ID" value="NZ_FCOR01000003.1"/>
</dbReference>
<name>A0A0X3APM5_9FLAO</name>
<proteinExistence type="predicted"/>
<dbReference type="Gene3D" id="3.20.20.70">
    <property type="entry name" value="Aldolase class I"/>
    <property type="match status" value="1"/>
</dbReference>
<protein>
    <submittedName>
        <fullName evidence="1">NADH:flavin oxidoreductase / NADH oxidase family protein</fullName>
    </submittedName>
</protein>
<organism evidence="1 2">
    <name type="scientific">Apibacter mensalis</name>
    <dbReference type="NCBI Taxonomy" id="1586267"/>
    <lineage>
        <taxon>Bacteria</taxon>
        <taxon>Pseudomonadati</taxon>
        <taxon>Bacteroidota</taxon>
        <taxon>Flavobacteriia</taxon>
        <taxon>Flavobacteriales</taxon>
        <taxon>Weeksellaceae</taxon>
        <taxon>Apibacter</taxon>
    </lineage>
</organism>
<dbReference type="InterPro" id="IPR013785">
    <property type="entry name" value="Aldolase_TIM"/>
</dbReference>
<dbReference type="AlphaFoldDB" id="A0A0X3APM5"/>
<accession>A0A0X3APM5</accession>
<evidence type="ECO:0000313" key="2">
    <source>
        <dbReference type="Proteomes" id="UP000182761"/>
    </source>
</evidence>
<dbReference type="EMBL" id="FCOR01000003">
    <property type="protein sequence ID" value="CVK15828.1"/>
    <property type="molecule type" value="Genomic_DNA"/>
</dbReference>
<dbReference type="Proteomes" id="UP000182761">
    <property type="component" value="Unassembled WGS sequence"/>
</dbReference>